<comment type="caution">
    <text evidence="1">The sequence shown here is derived from an EMBL/GenBank/DDBJ whole genome shotgun (WGS) entry which is preliminary data.</text>
</comment>
<name>A0A0Q4B132_9BACT</name>
<dbReference type="Gene3D" id="3.30.470.10">
    <property type="match status" value="1"/>
</dbReference>
<accession>A0A0Q4B132</accession>
<dbReference type="STRING" id="1702214.AL399_04170"/>
<dbReference type="Pfam" id="PF01063">
    <property type="entry name" value="Aminotran_4"/>
    <property type="match status" value="1"/>
</dbReference>
<dbReference type="GO" id="GO:0003824">
    <property type="term" value="F:catalytic activity"/>
    <property type="evidence" value="ECO:0007669"/>
    <property type="project" value="InterPro"/>
</dbReference>
<protein>
    <recommendedName>
        <fullName evidence="3">4-amino-4-deoxychorismate lyase</fullName>
    </recommendedName>
</protein>
<dbReference type="PATRIC" id="fig|1702214.3.peg.1551"/>
<keyword evidence="2" id="KW-1185">Reference proteome</keyword>
<evidence type="ECO:0000313" key="2">
    <source>
        <dbReference type="Proteomes" id="UP000054172"/>
    </source>
</evidence>
<dbReference type="AlphaFoldDB" id="A0A0Q4B132"/>
<gene>
    <name evidence="1" type="ORF">AL399_04170</name>
</gene>
<dbReference type="InterPro" id="IPR043132">
    <property type="entry name" value="BCAT-like_C"/>
</dbReference>
<dbReference type="InterPro" id="IPR036038">
    <property type="entry name" value="Aminotransferase-like"/>
</dbReference>
<dbReference type="Proteomes" id="UP000054172">
    <property type="component" value="Unassembled WGS sequence"/>
</dbReference>
<dbReference type="InterPro" id="IPR043131">
    <property type="entry name" value="BCAT-like_N"/>
</dbReference>
<reference evidence="1" key="1">
    <citation type="submission" date="2015-08" db="EMBL/GenBank/DDBJ databases">
        <title>Candidatus Bacteriodes Periocalifornicus.</title>
        <authorList>
            <person name="McLean J.S."/>
            <person name="Kelley S."/>
        </authorList>
    </citation>
    <scope>NUCLEOTIDE SEQUENCE [LARGE SCALE GENOMIC DNA]</scope>
    <source>
        <strain evidence="1">12B</strain>
    </source>
</reference>
<dbReference type="Gene3D" id="3.20.10.10">
    <property type="entry name" value="D-amino Acid Aminotransferase, subunit A, domain 2"/>
    <property type="match status" value="1"/>
</dbReference>
<evidence type="ECO:0000313" key="1">
    <source>
        <dbReference type="EMBL" id="KQM08991.1"/>
    </source>
</evidence>
<proteinExistence type="predicted"/>
<dbReference type="EMBL" id="LIIK01000015">
    <property type="protein sequence ID" value="KQM08991.1"/>
    <property type="molecule type" value="Genomic_DNA"/>
</dbReference>
<organism evidence="1 2">
    <name type="scientific">Candidatus [Bacteroides] periocalifornicus</name>
    <dbReference type="NCBI Taxonomy" id="1702214"/>
    <lineage>
        <taxon>Bacteria</taxon>
        <taxon>Pseudomonadati</taxon>
        <taxon>Bacteroidota</taxon>
    </lineage>
</organism>
<sequence>MCRYVETVRIYKHAAPLAAYHNARIARTWKTLGWADHPITIARAVGNAPDNEGVLKMRFVYSELGMECAQYEPYQMRYPTSLKLVDGGDIDYSLKSTDRRVLEALRLQRGEADEVLIVKHGFITDTSYTNVAFYDGSDWYTPDTPLLEGTRRQYLLDNGRIQTTSIRADQLGKFAKIALFNAMFDLGELEIPIAAIKP</sequence>
<dbReference type="InterPro" id="IPR001544">
    <property type="entry name" value="Aminotrans_IV"/>
</dbReference>
<evidence type="ECO:0008006" key="3">
    <source>
        <dbReference type="Google" id="ProtNLM"/>
    </source>
</evidence>
<dbReference type="SUPFAM" id="SSF56752">
    <property type="entry name" value="D-aminoacid aminotransferase-like PLP-dependent enzymes"/>
    <property type="match status" value="1"/>
</dbReference>